<dbReference type="GO" id="GO:0005975">
    <property type="term" value="P:carbohydrate metabolic process"/>
    <property type="evidence" value="ECO:0007669"/>
    <property type="project" value="InterPro"/>
</dbReference>
<feature type="domain" description="NodB homology" evidence="7">
    <location>
        <begin position="76"/>
        <end position="334"/>
    </location>
</feature>
<evidence type="ECO:0000256" key="5">
    <source>
        <dbReference type="ARBA" id="ARBA00022729"/>
    </source>
</evidence>
<keyword evidence="9" id="KW-1185">Reference proteome</keyword>
<evidence type="ECO:0000256" key="1">
    <source>
        <dbReference type="ARBA" id="ARBA00003236"/>
    </source>
</evidence>
<organism evidence="8 9">
    <name type="scientific">Silicimonas algicola</name>
    <dbReference type="NCBI Taxonomy" id="1826607"/>
    <lineage>
        <taxon>Bacteria</taxon>
        <taxon>Pseudomonadati</taxon>
        <taxon>Pseudomonadota</taxon>
        <taxon>Alphaproteobacteria</taxon>
        <taxon>Rhodobacterales</taxon>
        <taxon>Paracoccaceae</taxon>
    </lineage>
</organism>
<comment type="function">
    <text evidence="1">Is involved in generating a small heat-stable compound (Nod), an acylated oligomer of N-acetylglucosamine, that stimulates mitosis in various plant protoplasts.</text>
</comment>
<gene>
    <name evidence="8" type="ORF">C8D95_1012</name>
</gene>
<dbReference type="PANTHER" id="PTHR34216:SF3">
    <property type="entry name" value="POLY-BETA-1,6-N-ACETYL-D-GLUCOSAMINE N-DEACETYLASE"/>
    <property type="match status" value="1"/>
</dbReference>
<comment type="similarity">
    <text evidence="3">Belongs to the polysaccharide deacetylase family.</text>
</comment>
<dbReference type="PANTHER" id="PTHR34216">
    <property type="match status" value="1"/>
</dbReference>
<dbReference type="GO" id="GO:0016810">
    <property type="term" value="F:hydrolase activity, acting on carbon-nitrogen (but not peptide) bonds"/>
    <property type="evidence" value="ECO:0007669"/>
    <property type="project" value="InterPro"/>
</dbReference>
<sequence>MPIPITQRGQANRTSGRLDILTYHAITPNKAPLGDWCFLPLCKFATQMRTLRRMGIRVLPLVDAVSSLLDGSLQGHCVSITFDDGYLNNVSLALPVLEQYGYHATIYLVTGLVGEKRTLWSNRVIHAVQSSHRESVDFRGHRYSLGSHEDRRTASRGLQRAIKEIAGADPNSASKEIEIACETPTEPEFDRQHDFAMVDEAAIRVAHRSRLIEFGAHTVTHPILLRLGDADLRREILDSVEQTGHLTGRECRTFAYPNGGPEDFDERAIDLLSGTSVKNAVTTVQARNRAGTSPYRLTRWDIGSDVTLLRFVATVLGVYPAGREKALLSEVWYG</sequence>
<name>A0A316GT25_9RHOB</name>
<evidence type="ECO:0000256" key="6">
    <source>
        <dbReference type="ARBA" id="ARBA00032976"/>
    </source>
</evidence>
<dbReference type="EMBL" id="QGGV01000001">
    <property type="protein sequence ID" value="PWK58197.1"/>
    <property type="molecule type" value="Genomic_DNA"/>
</dbReference>
<comment type="subcellular location">
    <subcellularLocation>
        <location evidence="2">Secreted</location>
    </subcellularLocation>
</comment>
<evidence type="ECO:0000313" key="9">
    <source>
        <dbReference type="Proteomes" id="UP000245390"/>
    </source>
</evidence>
<evidence type="ECO:0000256" key="4">
    <source>
        <dbReference type="ARBA" id="ARBA00020071"/>
    </source>
</evidence>
<comment type="caution">
    <text evidence="8">The sequence shown here is derived from an EMBL/GenBank/DDBJ whole genome shotgun (WGS) entry which is preliminary data.</text>
</comment>
<accession>A0A316GT25</accession>
<evidence type="ECO:0000256" key="2">
    <source>
        <dbReference type="ARBA" id="ARBA00004613"/>
    </source>
</evidence>
<dbReference type="Pfam" id="PF01522">
    <property type="entry name" value="Polysacc_deac_1"/>
    <property type="match status" value="2"/>
</dbReference>
<proteinExistence type="inferred from homology"/>
<dbReference type="GO" id="GO:0005576">
    <property type="term" value="C:extracellular region"/>
    <property type="evidence" value="ECO:0007669"/>
    <property type="project" value="UniProtKB-SubCell"/>
</dbReference>
<evidence type="ECO:0000256" key="3">
    <source>
        <dbReference type="ARBA" id="ARBA00010973"/>
    </source>
</evidence>
<evidence type="ECO:0000313" key="8">
    <source>
        <dbReference type="EMBL" id="PWK58197.1"/>
    </source>
</evidence>
<dbReference type="CDD" id="cd10918">
    <property type="entry name" value="CE4_NodB_like_5s_6s"/>
    <property type="match status" value="1"/>
</dbReference>
<dbReference type="Proteomes" id="UP000245390">
    <property type="component" value="Unassembled WGS sequence"/>
</dbReference>
<dbReference type="InterPro" id="IPR051398">
    <property type="entry name" value="Polysacch_Deacetylase"/>
</dbReference>
<dbReference type="PROSITE" id="PS51677">
    <property type="entry name" value="NODB"/>
    <property type="match status" value="1"/>
</dbReference>
<dbReference type="Gene3D" id="3.20.20.370">
    <property type="entry name" value="Glycoside hydrolase/deacetylase"/>
    <property type="match status" value="1"/>
</dbReference>
<dbReference type="SUPFAM" id="SSF88713">
    <property type="entry name" value="Glycoside hydrolase/deacetylase"/>
    <property type="match status" value="1"/>
</dbReference>
<evidence type="ECO:0000259" key="7">
    <source>
        <dbReference type="PROSITE" id="PS51677"/>
    </source>
</evidence>
<reference evidence="8 9" key="1">
    <citation type="submission" date="2018-05" db="EMBL/GenBank/DDBJ databases">
        <title>Genomic Encyclopedia of Type Strains, Phase IV (KMG-IV): sequencing the most valuable type-strain genomes for metagenomic binning, comparative biology and taxonomic classification.</title>
        <authorList>
            <person name="Goeker M."/>
        </authorList>
    </citation>
    <scope>NUCLEOTIDE SEQUENCE [LARGE SCALE GENOMIC DNA]</scope>
    <source>
        <strain evidence="8 9">DSM 103371</strain>
    </source>
</reference>
<dbReference type="AlphaFoldDB" id="A0A316GT25"/>
<dbReference type="InterPro" id="IPR002509">
    <property type="entry name" value="NODB_dom"/>
</dbReference>
<dbReference type="InterPro" id="IPR011330">
    <property type="entry name" value="Glyco_hydro/deAcase_b/a-brl"/>
</dbReference>
<keyword evidence="5" id="KW-0732">Signal</keyword>
<protein>
    <recommendedName>
        <fullName evidence="4">Chitooligosaccharide deacetylase</fullName>
    </recommendedName>
    <alternativeName>
        <fullName evidence="6">Nodulation protein B</fullName>
    </alternativeName>
</protein>